<keyword evidence="1" id="KW-0732">Signal</keyword>
<reference evidence="2" key="1">
    <citation type="submission" date="2024-05" db="EMBL/GenBank/DDBJ databases">
        <title>Isolation and characterization of Sporomusa carbonis sp. nov., a carboxydotrophic hydrogenogen in the genus of Sporomusa isolated from a charcoal burning pile.</title>
        <authorList>
            <person name="Boeer T."/>
            <person name="Rosenbaum F."/>
            <person name="Eysell L."/>
            <person name="Mueller V."/>
            <person name="Daniel R."/>
            <person name="Poehlein A."/>
        </authorList>
    </citation>
    <scope>NUCLEOTIDE SEQUENCE [LARGE SCALE GENOMIC DNA]</scope>
    <source>
        <strain evidence="2">DSM 10669</strain>
    </source>
</reference>
<dbReference type="RefSeq" id="WP_094604894.1">
    <property type="nucleotide sequence ID" value="NZ_CP155573.1"/>
</dbReference>
<keyword evidence="3" id="KW-1185">Reference proteome</keyword>
<dbReference type="Proteomes" id="UP000216752">
    <property type="component" value="Chromosome"/>
</dbReference>
<evidence type="ECO:0000313" key="3">
    <source>
        <dbReference type="Proteomes" id="UP000216752"/>
    </source>
</evidence>
<protein>
    <submittedName>
        <fullName evidence="2">Uncharacterized protein</fullName>
    </submittedName>
</protein>
<proteinExistence type="predicted"/>
<dbReference type="EMBL" id="CP155573">
    <property type="protein sequence ID" value="XFO65694.1"/>
    <property type="molecule type" value="Genomic_DNA"/>
</dbReference>
<organism evidence="2 3">
    <name type="scientific">Sporomusa silvacetica DSM 10669</name>
    <dbReference type="NCBI Taxonomy" id="1123289"/>
    <lineage>
        <taxon>Bacteria</taxon>
        <taxon>Bacillati</taxon>
        <taxon>Bacillota</taxon>
        <taxon>Negativicutes</taxon>
        <taxon>Selenomonadales</taxon>
        <taxon>Sporomusaceae</taxon>
        <taxon>Sporomusa</taxon>
    </lineage>
</organism>
<feature type="chain" id="PRO_5047275466" evidence="1">
    <location>
        <begin position="22"/>
        <end position="127"/>
    </location>
</feature>
<gene>
    <name evidence="2" type="ORF">SPSIL_018340</name>
</gene>
<sequence length="127" mass="14619">MRKILFGLLLSALVGILPGFAHEPVDVGAYNSIISVKVENHSNIIAKVKVQNHEGNPYNIKTYKIDRDQKTIILLDNKLYDSAGNLKMTDEKRMKWTYSQNKLSEQSLHDCIYEAVIKWVDEEKKKK</sequence>
<evidence type="ECO:0000313" key="2">
    <source>
        <dbReference type="EMBL" id="XFO65694.1"/>
    </source>
</evidence>
<feature type="signal peptide" evidence="1">
    <location>
        <begin position="1"/>
        <end position="21"/>
    </location>
</feature>
<evidence type="ECO:0000256" key="1">
    <source>
        <dbReference type="SAM" id="SignalP"/>
    </source>
</evidence>
<accession>A0ABZ3IJ20</accession>
<name>A0ABZ3IJ20_9FIRM</name>